<evidence type="ECO:0000313" key="3">
    <source>
        <dbReference type="Proteomes" id="UP001582793"/>
    </source>
</evidence>
<reference evidence="2 3" key="1">
    <citation type="submission" date="2024-04" db="EMBL/GenBank/DDBJ databases">
        <title>Polymorphospora sp. isolated from Baiyangdian Lake in Xiong'an New Area.</title>
        <authorList>
            <person name="Zhang X."/>
            <person name="Liu J."/>
        </authorList>
    </citation>
    <scope>NUCLEOTIDE SEQUENCE [LARGE SCALE GENOMIC DNA]</scope>
    <source>
        <strain evidence="2 3">2-325</strain>
    </source>
</reference>
<organism evidence="2 3">
    <name type="scientific">Polymorphospora lycopeni</name>
    <dbReference type="NCBI Taxonomy" id="3140240"/>
    <lineage>
        <taxon>Bacteria</taxon>
        <taxon>Bacillati</taxon>
        <taxon>Actinomycetota</taxon>
        <taxon>Actinomycetes</taxon>
        <taxon>Micromonosporales</taxon>
        <taxon>Micromonosporaceae</taxon>
        <taxon>Polymorphospora</taxon>
    </lineage>
</organism>
<name>A0ABV5D1A2_9ACTN</name>
<comment type="caution">
    <text evidence="2">The sequence shown here is derived from an EMBL/GenBank/DDBJ whole genome shotgun (WGS) entry which is preliminary data.</text>
</comment>
<dbReference type="Proteomes" id="UP001582793">
    <property type="component" value="Unassembled WGS sequence"/>
</dbReference>
<accession>A0ABV5D1A2</accession>
<dbReference type="EMBL" id="JBCGDC010000193">
    <property type="protein sequence ID" value="MFB6398042.1"/>
    <property type="molecule type" value="Genomic_DNA"/>
</dbReference>
<gene>
    <name evidence="2" type="ORF">AAFH96_33945</name>
</gene>
<dbReference type="RefSeq" id="WP_375736933.1">
    <property type="nucleotide sequence ID" value="NZ_JBCGDC010000193.1"/>
</dbReference>
<keyword evidence="3" id="KW-1185">Reference proteome</keyword>
<evidence type="ECO:0000256" key="1">
    <source>
        <dbReference type="SAM" id="MobiDB-lite"/>
    </source>
</evidence>
<feature type="region of interest" description="Disordered" evidence="1">
    <location>
        <begin position="79"/>
        <end position="98"/>
    </location>
</feature>
<protein>
    <submittedName>
        <fullName evidence="2">Uncharacterized protein</fullName>
    </submittedName>
</protein>
<proteinExistence type="predicted"/>
<sequence>MADTRRRLLPGCGLPAGIRVEAYQRGLLGHQYAAHTIYACPDCADAFDVIFRRNGRVVRSEVPPFKRCGTGFDWSRPRGQAWIEPNPTPAAYERTEDN</sequence>
<evidence type="ECO:0000313" key="2">
    <source>
        <dbReference type="EMBL" id="MFB6398042.1"/>
    </source>
</evidence>